<dbReference type="EMBL" id="JAQQAF010000001">
    <property type="protein sequence ID" value="KAJ8510510.1"/>
    <property type="molecule type" value="Genomic_DNA"/>
</dbReference>
<evidence type="ECO:0000313" key="2">
    <source>
        <dbReference type="Proteomes" id="UP001222027"/>
    </source>
</evidence>
<name>A0AAV8RQF0_ENSVE</name>
<dbReference type="Proteomes" id="UP001222027">
    <property type="component" value="Unassembled WGS sequence"/>
</dbReference>
<sequence>MAREESERSLVGFSAEVEGKGLKLRSEVVNGTYASSHRLAVGKVVRLGLAPKIAQGKSSVYVNGVKIGSDSKVSIAHGNNGRFSFVGVKGLWQRLGEESELELEINYQM</sequence>
<keyword evidence="2" id="KW-1185">Reference proteome</keyword>
<comment type="caution">
    <text evidence="1">The sequence shown here is derived from an EMBL/GenBank/DDBJ whole genome shotgun (WGS) entry which is preliminary data.</text>
</comment>
<reference evidence="1 2" key="1">
    <citation type="submission" date="2022-12" db="EMBL/GenBank/DDBJ databases">
        <title>Chromosome-scale assembly of the Ensete ventricosum genome.</title>
        <authorList>
            <person name="Dussert Y."/>
            <person name="Stocks J."/>
            <person name="Wendawek A."/>
            <person name="Woldeyes F."/>
            <person name="Nichols R.A."/>
            <person name="Borrell J.S."/>
        </authorList>
    </citation>
    <scope>NUCLEOTIDE SEQUENCE [LARGE SCALE GENOMIC DNA]</scope>
    <source>
        <strain evidence="2">cv. Maze</strain>
        <tissue evidence="1">Seeds</tissue>
    </source>
</reference>
<evidence type="ECO:0000313" key="1">
    <source>
        <dbReference type="EMBL" id="KAJ8510510.1"/>
    </source>
</evidence>
<protein>
    <recommendedName>
        <fullName evidence="3">FHA domain-containing protein</fullName>
    </recommendedName>
</protein>
<evidence type="ECO:0008006" key="3">
    <source>
        <dbReference type="Google" id="ProtNLM"/>
    </source>
</evidence>
<proteinExistence type="predicted"/>
<dbReference type="InterPro" id="IPR013780">
    <property type="entry name" value="Glyco_hydro_b"/>
</dbReference>
<organism evidence="1 2">
    <name type="scientific">Ensete ventricosum</name>
    <name type="common">Abyssinian banana</name>
    <name type="synonym">Musa ensete</name>
    <dbReference type="NCBI Taxonomy" id="4639"/>
    <lineage>
        <taxon>Eukaryota</taxon>
        <taxon>Viridiplantae</taxon>
        <taxon>Streptophyta</taxon>
        <taxon>Embryophyta</taxon>
        <taxon>Tracheophyta</taxon>
        <taxon>Spermatophyta</taxon>
        <taxon>Magnoliopsida</taxon>
        <taxon>Liliopsida</taxon>
        <taxon>Zingiberales</taxon>
        <taxon>Musaceae</taxon>
        <taxon>Ensete</taxon>
    </lineage>
</organism>
<gene>
    <name evidence="1" type="ORF">OPV22_000944</name>
</gene>
<accession>A0AAV8RQF0</accession>
<dbReference type="Gene3D" id="2.60.40.1180">
    <property type="entry name" value="Golgi alpha-mannosidase II"/>
    <property type="match status" value="1"/>
</dbReference>
<dbReference type="AlphaFoldDB" id="A0AAV8RQF0"/>